<dbReference type="AlphaFoldDB" id="A0A5N5SMG0"/>
<dbReference type="InterPro" id="IPR051843">
    <property type="entry name" value="CPA1_transporter"/>
</dbReference>
<evidence type="ECO:0000313" key="3">
    <source>
        <dbReference type="EMBL" id="KAB7495032.1"/>
    </source>
</evidence>
<feature type="transmembrane region" description="Helical" evidence="2">
    <location>
        <begin position="60"/>
        <end position="79"/>
    </location>
</feature>
<dbReference type="EMBL" id="SEYY01023182">
    <property type="protein sequence ID" value="KAB7495032.1"/>
    <property type="molecule type" value="Genomic_DNA"/>
</dbReference>
<gene>
    <name evidence="3" type="ORF">Anas_10543</name>
</gene>
<feature type="transmembrane region" description="Helical" evidence="2">
    <location>
        <begin position="310"/>
        <end position="335"/>
    </location>
</feature>
<keyword evidence="4" id="KW-1185">Reference proteome</keyword>
<feature type="transmembrane region" description="Helical" evidence="2">
    <location>
        <begin position="175"/>
        <end position="199"/>
    </location>
</feature>
<feature type="transmembrane region" description="Helical" evidence="2">
    <location>
        <begin position="21"/>
        <end position="48"/>
    </location>
</feature>
<feature type="transmembrane region" description="Helical" evidence="2">
    <location>
        <begin position="256"/>
        <end position="289"/>
    </location>
</feature>
<dbReference type="OrthoDB" id="423807at2759"/>
<keyword evidence="2" id="KW-1133">Transmembrane helix</keyword>
<feature type="transmembrane region" description="Helical" evidence="2">
    <location>
        <begin position="211"/>
        <end position="236"/>
    </location>
</feature>
<feature type="transmembrane region" description="Helical" evidence="2">
    <location>
        <begin position="86"/>
        <end position="105"/>
    </location>
</feature>
<evidence type="ECO:0000256" key="1">
    <source>
        <dbReference type="ARBA" id="ARBA00007367"/>
    </source>
</evidence>
<organism evidence="3 4">
    <name type="scientific">Armadillidium nasatum</name>
    <dbReference type="NCBI Taxonomy" id="96803"/>
    <lineage>
        <taxon>Eukaryota</taxon>
        <taxon>Metazoa</taxon>
        <taxon>Ecdysozoa</taxon>
        <taxon>Arthropoda</taxon>
        <taxon>Crustacea</taxon>
        <taxon>Multicrustacea</taxon>
        <taxon>Malacostraca</taxon>
        <taxon>Eumalacostraca</taxon>
        <taxon>Peracarida</taxon>
        <taxon>Isopoda</taxon>
        <taxon>Oniscidea</taxon>
        <taxon>Crinocheta</taxon>
        <taxon>Armadillidiidae</taxon>
        <taxon>Armadillidium</taxon>
    </lineage>
</organism>
<proteinExistence type="inferred from homology"/>
<protein>
    <submittedName>
        <fullName evidence="3">Mitochondrial sodium/hydrogen exchanger 9B2</fullName>
    </submittedName>
</protein>
<sequence length="337" mass="36515">MFGRNSYTLSKENKSRKLNVIKYLEAPSGMVGNILSWVLFTLVFWGALYSITGGAALPKGNLFSLLVLIILAQLGGILAEKARLPPLLGMLIVGVILRSVPYIDIIGSNIDSSWSSAIRKMALVVILTRAGLGLDPKALQKLSFTVIRLGILPNLVEMHVVAVVSHFLLEFPWLWSFMLGFIFSGVSPSVVVPCMLNLADRRLGTDKGVPTLIIAGLSIDNALSISGIGVFMGVIFSSGGIVWQAFKGPVEVLAGIVWGIIIGIICWTLNFGGAGAMGCLTTAFVAGIGWRNQGWPDNKHPVKKNFNFLWCFYQPLLFGLIGTEIKVIHILAYVARE</sequence>
<reference evidence="3 4" key="1">
    <citation type="journal article" date="2019" name="PLoS Biol.">
        <title>Sex chromosomes control vertical transmission of feminizing Wolbachia symbionts in an isopod.</title>
        <authorList>
            <person name="Becking T."/>
            <person name="Chebbi M.A."/>
            <person name="Giraud I."/>
            <person name="Moumen B."/>
            <person name="Laverre T."/>
            <person name="Caubet Y."/>
            <person name="Peccoud J."/>
            <person name="Gilbert C."/>
            <person name="Cordaux R."/>
        </authorList>
    </citation>
    <scope>NUCLEOTIDE SEQUENCE [LARGE SCALE GENOMIC DNA]</scope>
    <source>
        <strain evidence="3">ANa2</strain>
        <tissue evidence="3">Whole body excluding digestive tract and cuticle</tissue>
    </source>
</reference>
<dbReference type="Proteomes" id="UP000326759">
    <property type="component" value="Unassembled WGS sequence"/>
</dbReference>
<comment type="similarity">
    <text evidence="1">Belongs to the monovalent cation:proton antiporter 1 (CPA1) transporter (TC 2.A.36) family.</text>
</comment>
<dbReference type="InterPro" id="IPR038770">
    <property type="entry name" value="Na+/solute_symporter_sf"/>
</dbReference>
<comment type="caution">
    <text evidence="3">The sequence shown here is derived from an EMBL/GenBank/DDBJ whole genome shotgun (WGS) entry which is preliminary data.</text>
</comment>
<evidence type="ECO:0000313" key="4">
    <source>
        <dbReference type="Proteomes" id="UP000326759"/>
    </source>
</evidence>
<accession>A0A5N5SMG0</accession>
<evidence type="ECO:0000256" key="2">
    <source>
        <dbReference type="SAM" id="Phobius"/>
    </source>
</evidence>
<keyword evidence="2" id="KW-0472">Membrane</keyword>
<keyword evidence="2" id="KW-0812">Transmembrane</keyword>
<dbReference type="PANTHER" id="PTHR31102">
    <property type="match status" value="1"/>
</dbReference>
<dbReference type="GO" id="GO:0098662">
    <property type="term" value="P:inorganic cation transmembrane transport"/>
    <property type="evidence" value="ECO:0007669"/>
    <property type="project" value="TreeGrafter"/>
</dbReference>
<dbReference type="PANTHER" id="PTHR31102:SF1">
    <property type="entry name" value="CATION_H+ EXCHANGER DOMAIN-CONTAINING PROTEIN"/>
    <property type="match status" value="1"/>
</dbReference>
<name>A0A5N5SMG0_9CRUS</name>
<dbReference type="Gene3D" id="1.20.1530.20">
    <property type="match status" value="1"/>
</dbReference>